<dbReference type="GO" id="GO:0000139">
    <property type="term" value="C:Golgi membrane"/>
    <property type="evidence" value="ECO:0007669"/>
    <property type="project" value="UniProtKB-SubCell"/>
</dbReference>
<evidence type="ECO:0000256" key="5">
    <source>
        <dbReference type="ARBA" id="ARBA00022968"/>
    </source>
</evidence>
<evidence type="ECO:0000256" key="7">
    <source>
        <dbReference type="ARBA" id="ARBA00023034"/>
    </source>
</evidence>
<evidence type="ECO:0000256" key="9">
    <source>
        <dbReference type="ARBA" id="ARBA00023180"/>
    </source>
</evidence>
<evidence type="ECO:0000313" key="11">
    <source>
        <dbReference type="RefSeq" id="XP_035657922.1"/>
    </source>
</evidence>
<dbReference type="Pfam" id="PF06990">
    <property type="entry name" value="Gal-3-0_sulfotr"/>
    <property type="match status" value="1"/>
</dbReference>
<dbReference type="OMA" id="CENRSTY"/>
<name>A0A9J7KGQ2_BRAFL</name>
<keyword evidence="6" id="KW-1133">Transmembrane helix</keyword>
<evidence type="ECO:0000313" key="10">
    <source>
        <dbReference type="Proteomes" id="UP000001554"/>
    </source>
</evidence>
<dbReference type="GO" id="GO:0009247">
    <property type="term" value="P:glycolipid biosynthetic process"/>
    <property type="evidence" value="ECO:0007669"/>
    <property type="project" value="InterPro"/>
</dbReference>
<dbReference type="PANTHER" id="PTHR14647">
    <property type="entry name" value="GALACTOSE-3-O-SULFOTRANSFERASE"/>
    <property type="match status" value="1"/>
</dbReference>
<protein>
    <submittedName>
        <fullName evidence="11">Galactose-3-O-sulfotransferase 2-like</fullName>
    </submittedName>
</protein>
<dbReference type="Gene3D" id="3.40.50.300">
    <property type="entry name" value="P-loop containing nucleotide triphosphate hydrolases"/>
    <property type="match status" value="1"/>
</dbReference>
<proteinExistence type="inferred from homology"/>
<evidence type="ECO:0000256" key="3">
    <source>
        <dbReference type="ARBA" id="ARBA00022679"/>
    </source>
</evidence>
<comment type="similarity">
    <text evidence="2">Belongs to the galactose-3-O-sulfotransferase family.</text>
</comment>
<reference evidence="10" key="1">
    <citation type="journal article" date="2020" name="Nat. Ecol. Evol.">
        <title>Deeply conserved synteny resolves early events in vertebrate evolution.</title>
        <authorList>
            <person name="Simakov O."/>
            <person name="Marletaz F."/>
            <person name="Yue J.X."/>
            <person name="O'Connell B."/>
            <person name="Jenkins J."/>
            <person name="Brandt A."/>
            <person name="Calef R."/>
            <person name="Tung C.H."/>
            <person name="Huang T.K."/>
            <person name="Schmutz J."/>
            <person name="Satoh N."/>
            <person name="Yu J.K."/>
            <person name="Putnam N.H."/>
            <person name="Green R.E."/>
            <person name="Rokhsar D.S."/>
        </authorList>
    </citation>
    <scope>NUCLEOTIDE SEQUENCE [LARGE SCALE GENOMIC DNA]</scope>
    <source>
        <strain evidence="10">S238N-H82</strain>
    </source>
</reference>
<keyword evidence="10" id="KW-1185">Reference proteome</keyword>
<organism evidence="10 11">
    <name type="scientific">Branchiostoma floridae</name>
    <name type="common">Florida lancelet</name>
    <name type="synonym">Amphioxus</name>
    <dbReference type="NCBI Taxonomy" id="7739"/>
    <lineage>
        <taxon>Eukaryota</taxon>
        <taxon>Metazoa</taxon>
        <taxon>Chordata</taxon>
        <taxon>Cephalochordata</taxon>
        <taxon>Leptocardii</taxon>
        <taxon>Amphioxiformes</taxon>
        <taxon>Branchiostomatidae</taxon>
        <taxon>Branchiostoma</taxon>
    </lineage>
</organism>
<evidence type="ECO:0000256" key="4">
    <source>
        <dbReference type="ARBA" id="ARBA00022692"/>
    </source>
</evidence>
<dbReference type="GeneID" id="118403327"/>
<reference evidence="11" key="2">
    <citation type="submission" date="2025-08" db="UniProtKB">
        <authorList>
            <consortium name="RefSeq"/>
        </authorList>
    </citation>
    <scope>IDENTIFICATION</scope>
    <source>
        <strain evidence="11">S238N-H82</strain>
        <tissue evidence="11">Testes</tissue>
    </source>
</reference>
<gene>
    <name evidence="11" type="primary">LOC118403327</name>
</gene>
<evidence type="ECO:0000256" key="6">
    <source>
        <dbReference type="ARBA" id="ARBA00022989"/>
    </source>
</evidence>
<sequence>MADIILFFLSRVSIGPCSAKVKHVVFLKVHKAASTTVASIFQRFGWKHNLTFVLPTHYRDYIGWPYYMKPQDILPSPTGSYNILCDHVVYDDRILSTLMPDDTFSIAILREPLSHLKSVFHWWHLDQKYNVSSHTGSDVITSFLDNPMFYETRLSSNVETLRPFIYTRNFQSYDFGFPVHLSDHENFVQEFLEAVKTQFHLVMIMEYFDESLVLLKRLLCWELVDILYLGLQRSRTYSYKTTKVSRETVDKHQQWSKVDYNMYDYFNKSLWKMIQNEEQRSFYSEVRHFENVLLEVQQYCSVLPKGYMQSLKPVPKKIIPASEWNDVINLDELFCLELRMGWDDWEYVIKSSHLGELRRQSSFKFDISFVQVPRPTSVMSRILRKRFQVKGPKLVCENRSTYCTLDKRALNKV</sequence>
<dbReference type="RefSeq" id="XP_035657922.1">
    <property type="nucleotide sequence ID" value="XM_035802029.1"/>
</dbReference>
<keyword evidence="7" id="KW-0333">Golgi apparatus</keyword>
<dbReference type="InterPro" id="IPR009729">
    <property type="entry name" value="Gal-3-0_sulfotransfrase"/>
</dbReference>
<keyword evidence="3" id="KW-0808">Transferase</keyword>
<accession>A0A9J7KGQ2</accession>
<keyword evidence="9" id="KW-0325">Glycoprotein</keyword>
<dbReference type="AlphaFoldDB" id="A0A9J7KGQ2"/>
<evidence type="ECO:0000256" key="8">
    <source>
        <dbReference type="ARBA" id="ARBA00023136"/>
    </source>
</evidence>
<dbReference type="OrthoDB" id="514299at2759"/>
<evidence type="ECO:0000256" key="1">
    <source>
        <dbReference type="ARBA" id="ARBA00004323"/>
    </source>
</evidence>
<comment type="subcellular location">
    <subcellularLocation>
        <location evidence="1">Golgi apparatus membrane</location>
        <topology evidence="1">Single-pass type II membrane protein</topology>
    </subcellularLocation>
</comment>
<dbReference type="InterPro" id="IPR027417">
    <property type="entry name" value="P-loop_NTPase"/>
</dbReference>
<keyword evidence="8" id="KW-0472">Membrane</keyword>
<dbReference type="PANTHER" id="PTHR14647:SF87">
    <property type="entry name" value="PUTATIVE-RELATED"/>
    <property type="match status" value="1"/>
</dbReference>
<keyword evidence="4" id="KW-0812">Transmembrane</keyword>
<dbReference type="Proteomes" id="UP000001554">
    <property type="component" value="Chromosome 16"/>
</dbReference>
<dbReference type="GO" id="GO:0001733">
    <property type="term" value="F:galactosylceramide sulfotransferase activity"/>
    <property type="evidence" value="ECO:0007669"/>
    <property type="project" value="InterPro"/>
</dbReference>
<dbReference type="KEGG" id="bfo:118403327"/>
<keyword evidence="5" id="KW-0735">Signal-anchor</keyword>
<dbReference type="GO" id="GO:0008146">
    <property type="term" value="F:sulfotransferase activity"/>
    <property type="evidence" value="ECO:0000318"/>
    <property type="project" value="GO_Central"/>
</dbReference>
<dbReference type="SUPFAM" id="SSF52540">
    <property type="entry name" value="P-loop containing nucleoside triphosphate hydrolases"/>
    <property type="match status" value="1"/>
</dbReference>
<evidence type="ECO:0000256" key="2">
    <source>
        <dbReference type="ARBA" id="ARBA00008124"/>
    </source>
</evidence>